<dbReference type="Proteomes" id="UP000824242">
    <property type="component" value="Unassembled WGS sequence"/>
</dbReference>
<organism evidence="1 2">
    <name type="scientific">Candidatus Caccousia avicola</name>
    <dbReference type="NCBI Taxonomy" id="2840721"/>
    <lineage>
        <taxon>Bacteria</taxon>
        <taxon>Bacillati</taxon>
        <taxon>Bacillota</taxon>
        <taxon>Clostridia</taxon>
        <taxon>Eubacteriales</taxon>
        <taxon>Oscillospiraceae</taxon>
        <taxon>Oscillospiraceae incertae sedis</taxon>
        <taxon>Candidatus Caccousia</taxon>
    </lineage>
</organism>
<protein>
    <submittedName>
        <fullName evidence="1">Uncharacterized protein</fullName>
    </submittedName>
</protein>
<evidence type="ECO:0000313" key="1">
    <source>
        <dbReference type="EMBL" id="HIR46788.1"/>
    </source>
</evidence>
<proteinExistence type="predicted"/>
<name>A0A9D1AM80_9FIRM</name>
<sequence length="209" mass="24001">MRFSQVFKQFLQLKDAENVLAVESLVSSIEVEAATLKASELSQRINEQIDETQRRYGKSAKLLGPLGYFCPFIYEKAYANVTRGKITKKATEATFIYDFNCEKKPIRIINNDLNTISYCDWAKDLAIYITFNKRDLSVPKAITLAILDDCGIPIKEIYIQWIVFPQIRGCIRIGFLENTKKQKTFIIYEAVIDDKEQILAIASKTYDVD</sequence>
<accession>A0A9D1AM80</accession>
<reference evidence="1" key="1">
    <citation type="submission" date="2020-10" db="EMBL/GenBank/DDBJ databases">
        <authorList>
            <person name="Gilroy R."/>
        </authorList>
    </citation>
    <scope>NUCLEOTIDE SEQUENCE</scope>
    <source>
        <strain evidence="1">ChiSxjej1B13-7958</strain>
    </source>
</reference>
<gene>
    <name evidence="1" type="ORF">IAB89_03870</name>
</gene>
<comment type="caution">
    <text evidence="1">The sequence shown here is derived from an EMBL/GenBank/DDBJ whole genome shotgun (WGS) entry which is preliminary data.</text>
</comment>
<dbReference type="EMBL" id="DVGZ01000040">
    <property type="protein sequence ID" value="HIR46788.1"/>
    <property type="molecule type" value="Genomic_DNA"/>
</dbReference>
<evidence type="ECO:0000313" key="2">
    <source>
        <dbReference type="Proteomes" id="UP000824242"/>
    </source>
</evidence>
<dbReference type="AlphaFoldDB" id="A0A9D1AM80"/>
<reference evidence="1" key="2">
    <citation type="journal article" date="2021" name="PeerJ">
        <title>Extensive microbial diversity within the chicken gut microbiome revealed by metagenomics and culture.</title>
        <authorList>
            <person name="Gilroy R."/>
            <person name="Ravi A."/>
            <person name="Getino M."/>
            <person name="Pursley I."/>
            <person name="Horton D.L."/>
            <person name="Alikhan N.F."/>
            <person name="Baker D."/>
            <person name="Gharbi K."/>
            <person name="Hall N."/>
            <person name="Watson M."/>
            <person name="Adriaenssens E.M."/>
            <person name="Foster-Nyarko E."/>
            <person name="Jarju S."/>
            <person name="Secka A."/>
            <person name="Antonio M."/>
            <person name="Oren A."/>
            <person name="Chaudhuri R.R."/>
            <person name="La Ragione R."/>
            <person name="Hildebrand F."/>
            <person name="Pallen M.J."/>
        </authorList>
    </citation>
    <scope>NUCLEOTIDE SEQUENCE</scope>
    <source>
        <strain evidence="1">ChiSxjej1B13-7958</strain>
    </source>
</reference>